<comment type="function">
    <text evidence="8">Involved in lipopolysaccharide (LPS) biosynthesis. Catalyzes the transfer of 3-deoxy-D-manno-octulosonate (Kdo) residue(s) from CMP-Kdo to lipid IV(A), the tetraacyldisaccharide-1,4'-bisphosphate precursor of lipid A.</text>
</comment>
<dbReference type="GO" id="GO:0043842">
    <property type="term" value="F:Kdo transferase activity"/>
    <property type="evidence" value="ECO:0007669"/>
    <property type="project" value="UniProtKB-EC"/>
</dbReference>
<dbReference type="InterPro" id="IPR007507">
    <property type="entry name" value="Glycos_transf_N"/>
</dbReference>
<dbReference type="OrthoDB" id="9789797at2"/>
<evidence type="ECO:0000256" key="3">
    <source>
        <dbReference type="ARBA" id="ARBA00019077"/>
    </source>
</evidence>
<dbReference type="EC" id="2.4.99.12" evidence="2 8"/>
<dbReference type="Gene3D" id="3.40.50.11720">
    <property type="entry name" value="3-Deoxy-D-manno-octulosonic-acid transferase, N-terminal domain"/>
    <property type="match status" value="1"/>
</dbReference>
<evidence type="ECO:0000256" key="4">
    <source>
        <dbReference type="ARBA" id="ARBA00022679"/>
    </source>
</evidence>
<evidence type="ECO:0000313" key="10">
    <source>
        <dbReference type="EMBL" id="SFQ33932.1"/>
    </source>
</evidence>
<comment type="similarity">
    <text evidence="8">Belongs to the glycosyltransferase group 1 family.</text>
</comment>
<evidence type="ECO:0000259" key="9">
    <source>
        <dbReference type="Pfam" id="PF04413"/>
    </source>
</evidence>
<evidence type="ECO:0000256" key="7">
    <source>
        <dbReference type="PIRSR" id="PIRSR639901-1"/>
    </source>
</evidence>
<reference evidence="10 11" key="1">
    <citation type="submission" date="2016-10" db="EMBL/GenBank/DDBJ databases">
        <authorList>
            <person name="de Groot N.N."/>
        </authorList>
    </citation>
    <scope>NUCLEOTIDE SEQUENCE [LARGE SCALE GENOMIC DNA]</scope>
    <source>
        <strain evidence="10 11">DSM 28286</strain>
    </source>
</reference>
<keyword evidence="8" id="KW-1133">Transmembrane helix</keyword>
<evidence type="ECO:0000256" key="5">
    <source>
        <dbReference type="ARBA" id="ARBA00031445"/>
    </source>
</evidence>
<comment type="pathway">
    <text evidence="1 8">Bacterial outer membrane biogenesis; LPS core biosynthesis.</text>
</comment>
<feature type="active site" description="Proton acceptor" evidence="7">
    <location>
        <position position="62"/>
    </location>
</feature>
<evidence type="ECO:0000313" key="11">
    <source>
        <dbReference type="Proteomes" id="UP000199031"/>
    </source>
</evidence>
<keyword evidence="8" id="KW-1003">Cell membrane</keyword>
<dbReference type="Pfam" id="PF04413">
    <property type="entry name" value="Glycos_transf_N"/>
    <property type="match status" value="1"/>
</dbReference>
<keyword evidence="11" id="KW-1185">Reference proteome</keyword>
<dbReference type="InterPro" id="IPR038107">
    <property type="entry name" value="Glycos_transf_N_sf"/>
</dbReference>
<evidence type="ECO:0000256" key="2">
    <source>
        <dbReference type="ARBA" id="ARBA00012621"/>
    </source>
</evidence>
<evidence type="ECO:0000256" key="6">
    <source>
        <dbReference type="ARBA" id="ARBA00049183"/>
    </source>
</evidence>
<keyword evidence="8" id="KW-0812">Transmembrane</keyword>
<dbReference type="InterPro" id="IPR039901">
    <property type="entry name" value="Kdotransferase"/>
</dbReference>
<dbReference type="PANTHER" id="PTHR42755">
    <property type="entry name" value="3-DEOXY-MANNO-OCTULOSONATE CYTIDYLYLTRANSFERASE"/>
    <property type="match status" value="1"/>
</dbReference>
<proteinExistence type="inferred from homology"/>
<comment type="catalytic activity">
    <reaction evidence="6 8">
        <text>lipid IVA (E. coli) + CMP-3-deoxy-beta-D-manno-octulosonate = alpha-Kdo-(2-&gt;6)-lipid IVA (E. coli) + CMP + H(+)</text>
        <dbReference type="Rhea" id="RHEA:28066"/>
        <dbReference type="ChEBI" id="CHEBI:15378"/>
        <dbReference type="ChEBI" id="CHEBI:58603"/>
        <dbReference type="ChEBI" id="CHEBI:60364"/>
        <dbReference type="ChEBI" id="CHEBI:60377"/>
        <dbReference type="ChEBI" id="CHEBI:85987"/>
        <dbReference type="EC" id="2.4.99.12"/>
    </reaction>
</comment>
<name>A0A1I5XPP2_9BACT</name>
<dbReference type="EMBL" id="FOXQ01000009">
    <property type="protein sequence ID" value="SFQ33932.1"/>
    <property type="molecule type" value="Genomic_DNA"/>
</dbReference>
<dbReference type="SUPFAM" id="SSF53756">
    <property type="entry name" value="UDP-Glycosyltransferase/glycogen phosphorylase"/>
    <property type="match status" value="1"/>
</dbReference>
<dbReference type="Gene3D" id="3.40.50.2000">
    <property type="entry name" value="Glycogen Phosphorylase B"/>
    <property type="match status" value="1"/>
</dbReference>
<keyword evidence="8" id="KW-0448">Lipopolysaccharide biosynthesis</keyword>
<evidence type="ECO:0000256" key="1">
    <source>
        <dbReference type="ARBA" id="ARBA00004713"/>
    </source>
</evidence>
<gene>
    <name evidence="10" type="ORF">SAMN05444277_10995</name>
</gene>
<keyword evidence="8" id="KW-0472">Membrane</keyword>
<dbReference type="PANTHER" id="PTHR42755:SF1">
    <property type="entry name" value="3-DEOXY-D-MANNO-OCTULOSONIC ACID TRANSFERASE, MITOCHONDRIAL-RELATED"/>
    <property type="match status" value="1"/>
</dbReference>
<dbReference type="GO" id="GO:0009245">
    <property type="term" value="P:lipid A biosynthetic process"/>
    <property type="evidence" value="ECO:0007669"/>
    <property type="project" value="TreeGrafter"/>
</dbReference>
<evidence type="ECO:0000256" key="8">
    <source>
        <dbReference type="RuleBase" id="RU365103"/>
    </source>
</evidence>
<protein>
    <recommendedName>
        <fullName evidence="3 8">3-deoxy-D-manno-octulosonic acid transferase</fullName>
        <shortName evidence="8">Kdo transferase</shortName>
        <ecNumber evidence="2 8">2.4.99.12</ecNumber>
    </recommendedName>
    <alternativeName>
        <fullName evidence="5 8">Lipid IV(A) 3-deoxy-D-manno-octulosonic acid transferase</fullName>
    </alternativeName>
</protein>
<accession>A0A1I5XPP2</accession>
<feature type="transmembrane region" description="Helical" evidence="8">
    <location>
        <begin position="147"/>
        <end position="166"/>
    </location>
</feature>
<comment type="subcellular location">
    <subcellularLocation>
        <location evidence="8">Cell membrane</location>
    </subcellularLocation>
</comment>
<dbReference type="GO" id="GO:0009244">
    <property type="term" value="P:lipopolysaccharide core region biosynthetic process"/>
    <property type="evidence" value="ECO:0007669"/>
    <property type="project" value="UniProtKB-UniRule"/>
</dbReference>
<dbReference type="RefSeq" id="WP_090660043.1">
    <property type="nucleotide sequence ID" value="NZ_FOXQ01000009.1"/>
</dbReference>
<dbReference type="STRING" id="1465490.SAMN05444277_10995"/>
<organism evidence="10 11">
    <name type="scientific">Parafilimonas terrae</name>
    <dbReference type="NCBI Taxonomy" id="1465490"/>
    <lineage>
        <taxon>Bacteria</taxon>
        <taxon>Pseudomonadati</taxon>
        <taxon>Bacteroidota</taxon>
        <taxon>Chitinophagia</taxon>
        <taxon>Chitinophagales</taxon>
        <taxon>Chitinophagaceae</taxon>
        <taxon>Parafilimonas</taxon>
    </lineage>
</organism>
<dbReference type="UniPathway" id="UPA00958"/>
<dbReference type="GO" id="GO:0005886">
    <property type="term" value="C:plasma membrane"/>
    <property type="evidence" value="ECO:0007669"/>
    <property type="project" value="UniProtKB-SubCell"/>
</dbReference>
<dbReference type="Proteomes" id="UP000199031">
    <property type="component" value="Unassembled WGS sequence"/>
</dbReference>
<feature type="domain" description="3-deoxy-D-manno-octulosonic-acid transferase N-terminal" evidence="9">
    <location>
        <begin position="51"/>
        <end position="208"/>
    </location>
</feature>
<keyword evidence="4 8" id="KW-0808">Transferase</keyword>
<dbReference type="AlphaFoldDB" id="A0A1I5XPP2"/>
<sequence>MFTFFYNIFIKLYPIGAAIISPFNEKAALWIKGRKNIFNKISAAIADDTSLKIWMHCSSLGEFEQGRPLLEKFRQLHPSYKLVLTFFSPSGYEVQKNNKVADYIFYLPVDSKPNAKKFVQLIRPSLVVFVKYEYWYYYLKEINKRNIPLILVSGIFFPGFSFFQWYGKLQRQMLTFFTHFFVQTEDSKNLLHSINVNNVTVSGDTRFDRVLEVASELKQFPVIENFISDKKVVVAGSTWTEDDEALDHFANTRPELRFIVAPHDISKERLEECCKLYKHAILFSEYEKAIAGSQPLPNNINTLIIDNIGTLKFLYRYATICYVGGGFGDDGIHNILEAAVYYKPVLFGPAFDKFYEALQLIDKGGAFDVEDAIELEAQLDDLLQDEYLYRQACRIAGDYVKDNAGATGIIMKYIQEKRLLTS</sequence>